<sequence length="177" mass="20738">MPTSRRFADFGKSLPYYCMDHIPEGGMCLSVFLVLWRGAKSNVLMGRVNPEFSDWEHIGALDKLRLERFSARWMLPSSHFVLYESPQEGARRVLKEQLGLEGVQLDGPHIYTEVYDIERVSIKNHWDLEFVFLGELKSEPAPHPAWLELKFRDMSTMREDEFARNHQDILRHVGIYK</sequence>
<accession>A0A2R6B181</accession>
<proteinExistence type="predicted"/>
<dbReference type="Gene3D" id="3.90.79.10">
    <property type="entry name" value="Nucleoside Triphosphate Pyrophosphohydrolase"/>
    <property type="match status" value="1"/>
</dbReference>
<dbReference type="SUPFAM" id="SSF55811">
    <property type="entry name" value="Nudix"/>
    <property type="match status" value="1"/>
</dbReference>
<dbReference type="Proteomes" id="UP000240322">
    <property type="component" value="Unassembled WGS sequence"/>
</dbReference>
<protein>
    <recommendedName>
        <fullName evidence="3">Nudix hydrolase domain-containing protein</fullName>
    </recommendedName>
</protein>
<evidence type="ECO:0000313" key="1">
    <source>
        <dbReference type="EMBL" id="PSN92365.1"/>
    </source>
</evidence>
<name>A0A2R6B181_9ARCH</name>
<dbReference type="AlphaFoldDB" id="A0A2R6B181"/>
<dbReference type="InterPro" id="IPR015797">
    <property type="entry name" value="NUDIX_hydrolase-like_dom_sf"/>
</dbReference>
<reference evidence="1 2" key="1">
    <citation type="submission" date="2017-04" db="EMBL/GenBank/DDBJ databases">
        <title>Novel microbial lineages endemic to geothermal iron-oxide mats fill important gaps in the evolutionary history of Archaea.</title>
        <authorList>
            <person name="Jay Z.J."/>
            <person name="Beam J.P."/>
            <person name="Dlakic M."/>
            <person name="Rusch D.B."/>
            <person name="Kozubal M.A."/>
            <person name="Inskeep W.P."/>
        </authorList>
    </citation>
    <scope>NUCLEOTIDE SEQUENCE [LARGE SCALE GENOMIC DNA]</scope>
    <source>
        <strain evidence="1">OSP_D</strain>
    </source>
</reference>
<dbReference type="EMBL" id="NEXE01000005">
    <property type="protein sequence ID" value="PSN92365.1"/>
    <property type="molecule type" value="Genomic_DNA"/>
</dbReference>
<gene>
    <name evidence="1" type="ORF">B9Q03_01185</name>
</gene>
<organism evidence="1 2">
    <name type="scientific">Candidatus Marsarchaeota G2 archaeon OSP_D</name>
    <dbReference type="NCBI Taxonomy" id="1978157"/>
    <lineage>
        <taxon>Archaea</taxon>
        <taxon>Candidatus Marsarchaeota</taxon>
        <taxon>Candidatus Marsarchaeota group 2</taxon>
    </lineage>
</organism>
<evidence type="ECO:0008006" key="3">
    <source>
        <dbReference type="Google" id="ProtNLM"/>
    </source>
</evidence>
<comment type="caution">
    <text evidence="1">The sequence shown here is derived from an EMBL/GenBank/DDBJ whole genome shotgun (WGS) entry which is preliminary data.</text>
</comment>
<evidence type="ECO:0000313" key="2">
    <source>
        <dbReference type="Proteomes" id="UP000240322"/>
    </source>
</evidence>